<evidence type="ECO:0000256" key="3">
    <source>
        <dbReference type="ARBA" id="ARBA00012438"/>
    </source>
</evidence>
<dbReference type="SUPFAM" id="SSF55785">
    <property type="entry name" value="PYP-like sensor domain (PAS domain)"/>
    <property type="match status" value="1"/>
</dbReference>
<proteinExistence type="predicted"/>
<keyword evidence="6" id="KW-0547">Nucleotide-binding</keyword>
<reference evidence="14" key="1">
    <citation type="journal article" date="2020" name="mSystems">
        <title>Genome- and Community-Level Interaction Insights into Carbon Utilization and Element Cycling Functions of Hydrothermarchaeota in Hydrothermal Sediment.</title>
        <authorList>
            <person name="Zhou Z."/>
            <person name="Liu Y."/>
            <person name="Xu W."/>
            <person name="Pan J."/>
            <person name="Luo Z.H."/>
            <person name="Li M."/>
        </authorList>
    </citation>
    <scope>NUCLEOTIDE SEQUENCE [LARGE SCALE GENOMIC DNA]</scope>
    <source>
        <strain evidence="14">SpSt-477</strain>
    </source>
</reference>
<feature type="transmembrane region" description="Helical" evidence="10">
    <location>
        <begin position="302"/>
        <end position="327"/>
    </location>
</feature>
<keyword evidence="8" id="KW-0067">ATP-binding</keyword>
<dbReference type="InterPro" id="IPR004358">
    <property type="entry name" value="Sig_transdc_His_kin-like_C"/>
</dbReference>
<dbReference type="SMART" id="SM00091">
    <property type="entry name" value="PAS"/>
    <property type="match status" value="1"/>
</dbReference>
<evidence type="ECO:0000313" key="14">
    <source>
        <dbReference type="EMBL" id="HGU32572.1"/>
    </source>
</evidence>
<dbReference type="InterPro" id="IPR003660">
    <property type="entry name" value="HAMP_dom"/>
</dbReference>
<evidence type="ECO:0000256" key="9">
    <source>
        <dbReference type="ARBA" id="ARBA00023012"/>
    </source>
</evidence>
<keyword evidence="10" id="KW-0812">Transmembrane</keyword>
<dbReference type="SMART" id="SM00304">
    <property type="entry name" value="HAMP"/>
    <property type="match status" value="1"/>
</dbReference>
<dbReference type="PANTHER" id="PTHR43065">
    <property type="entry name" value="SENSOR HISTIDINE KINASE"/>
    <property type="match status" value="1"/>
</dbReference>
<keyword evidence="4" id="KW-0597">Phosphoprotein</keyword>
<name>A0A7C4RRD1_9BACT</name>
<dbReference type="PROSITE" id="PS50885">
    <property type="entry name" value="HAMP"/>
    <property type="match status" value="1"/>
</dbReference>
<gene>
    <name evidence="14" type="ORF">ENS29_06935</name>
</gene>
<dbReference type="InterPro" id="IPR036097">
    <property type="entry name" value="HisK_dim/P_sf"/>
</dbReference>
<feature type="domain" description="PAS" evidence="12">
    <location>
        <begin position="399"/>
        <end position="469"/>
    </location>
</feature>
<dbReference type="CDD" id="cd06225">
    <property type="entry name" value="HAMP"/>
    <property type="match status" value="1"/>
</dbReference>
<dbReference type="NCBIfam" id="TIGR00229">
    <property type="entry name" value="sensory_box"/>
    <property type="match status" value="1"/>
</dbReference>
<dbReference type="InterPro" id="IPR036890">
    <property type="entry name" value="HATPase_C_sf"/>
</dbReference>
<dbReference type="GO" id="GO:0016020">
    <property type="term" value="C:membrane"/>
    <property type="evidence" value="ECO:0007669"/>
    <property type="project" value="UniProtKB-SubCell"/>
</dbReference>
<keyword evidence="10" id="KW-0472">Membrane</keyword>
<comment type="catalytic activity">
    <reaction evidence="1">
        <text>ATP + protein L-histidine = ADP + protein N-phospho-L-histidine.</text>
        <dbReference type="EC" id="2.7.13.3"/>
    </reaction>
</comment>
<dbReference type="Pfam" id="PF00672">
    <property type="entry name" value="HAMP"/>
    <property type="match status" value="1"/>
</dbReference>
<dbReference type="Pfam" id="PF02518">
    <property type="entry name" value="HATPase_c"/>
    <property type="match status" value="1"/>
</dbReference>
<dbReference type="Gene3D" id="3.30.565.10">
    <property type="entry name" value="Histidine kinase-like ATPase, C-terminal domain"/>
    <property type="match status" value="1"/>
</dbReference>
<keyword evidence="5" id="KW-0808">Transferase</keyword>
<dbReference type="SUPFAM" id="SSF47384">
    <property type="entry name" value="Homodimeric domain of signal transducing histidine kinase"/>
    <property type="match status" value="1"/>
</dbReference>
<evidence type="ECO:0000259" key="13">
    <source>
        <dbReference type="PROSITE" id="PS50885"/>
    </source>
</evidence>
<protein>
    <recommendedName>
        <fullName evidence="3">histidine kinase</fullName>
        <ecNumber evidence="3">2.7.13.3</ecNumber>
    </recommendedName>
</protein>
<dbReference type="Gene3D" id="3.30.450.20">
    <property type="entry name" value="PAS domain"/>
    <property type="match status" value="1"/>
</dbReference>
<feature type="transmembrane region" description="Helical" evidence="10">
    <location>
        <begin position="52"/>
        <end position="73"/>
    </location>
</feature>
<dbReference type="InterPro" id="IPR035965">
    <property type="entry name" value="PAS-like_dom_sf"/>
</dbReference>
<feature type="transmembrane region" description="Helical" evidence="10">
    <location>
        <begin position="94"/>
        <end position="114"/>
    </location>
</feature>
<dbReference type="GO" id="GO:0006355">
    <property type="term" value="P:regulation of DNA-templated transcription"/>
    <property type="evidence" value="ECO:0007669"/>
    <property type="project" value="InterPro"/>
</dbReference>
<dbReference type="GO" id="GO:0005524">
    <property type="term" value="F:ATP binding"/>
    <property type="evidence" value="ECO:0007669"/>
    <property type="project" value="UniProtKB-KW"/>
</dbReference>
<dbReference type="EMBL" id="DSUH01000163">
    <property type="protein sequence ID" value="HGU32572.1"/>
    <property type="molecule type" value="Genomic_DNA"/>
</dbReference>
<dbReference type="PROSITE" id="PS50112">
    <property type="entry name" value="PAS"/>
    <property type="match status" value="1"/>
</dbReference>
<dbReference type="PROSITE" id="PS50109">
    <property type="entry name" value="HIS_KIN"/>
    <property type="match status" value="1"/>
</dbReference>
<feature type="domain" description="HAMP" evidence="13">
    <location>
        <begin position="328"/>
        <end position="380"/>
    </location>
</feature>
<dbReference type="GO" id="GO:0000155">
    <property type="term" value="F:phosphorelay sensor kinase activity"/>
    <property type="evidence" value="ECO:0007669"/>
    <property type="project" value="InterPro"/>
</dbReference>
<comment type="caution">
    <text evidence="14">The sequence shown here is derived from an EMBL/GenBank/DDBJ whole genome shotgun (WGS) entry which is preliminary data.</text>
</comment>
<evidence type="ECO:0000256" key="2">
    <source>
        <dbReference type="ARBA" id="ARBA00004370"/>
    </source>
</evidence>
<dbReference type="EC" id="2.7.13.3" evidence="3"/>
<dbReference type="CDD" id="cd00130">
    <property type="entry name" value="PAS"/>
    <property type="match status" value="1"/>
</dbReference>
<organism evidence="14">
    <name type="scientific">Desulfatirhabdium butyrativorans</name>
    <dbReference type="NCBI Taxonomy" id="340467"/>
    <lineage>
        <taxon>Bacteria</taxon>
        <taxon>Pseudomonadati</taxon>
        <taxon>Thermodesulfobacteriota</taxon>
        <taxon>Desulfobacteria</taxon>
        <taxon>Desulfobacterales</taxon>
        <taxon>Desulfatirhabdiaceae</taxon>
        <taxon>Desulfatirhabdium</taxon>
    </lineage>
</organism>
<dbReference type="Gene3D" id="6.10.340.10">
    <property type="match status" value="1"/>
</dbReference>
<feature type="transmembrane region" description="Helical" evidence="10">
    <location>
        <begin position="21"/>
        <end position="40"/>
    </location>
</feature>
<dbReference type="AlphaFoldDB" id="A0A7C4RRD1"/>
<feature type="domain" description="Histidine kinase" evidence="11">
    <location>
        <begin position="530"/>
        <end position="740"/>
    </location>
</feature>
<dbReference type="SUPFAM" id="SSF55874">
    <property type="entry name" value="ATPase domain of HSP90 chaperone/DNA topoisomerase II/histidine kinase"/>
    <property type="match status" value="1"/>
</dbReference>
<dbReference type="InterPro" id="IPR003594">
    <property type="entry name" value="HATPase_dom"/>
</dbReference>
<keyword evidence="10" id="KW-1133">Transmembrane helix</keyword>
<evidence type="ECO:0000256" key="5">
    <source>
        <dbReference type="ARBA" id="ARBA00022679"/>
    </source>
</evidence>
<accession>A0A7C4RRD1</accession>
<keyword evidence="7" id="KW-0418">Kinase</keyword>
<evidence type="ECO:0000256" key="6">
    <source>
        <dbReference type="ARBA" id="ARBA00022741"/>
    </source>
</evidence>
<evidence type="ECO:0000259" key="12">
    <source>
        <dbReference type="PROSITE" id="PS50112"/>
    </source>
</evidence>
<dbReference type="PIRSF" id="PIRSF037532">
    <property type="entry name" value="STHK_NtrY"/>
    <property type="match status" value="1"/>
</dbReference>
<comment type="subcellular location">
    <subcellularLocation>
        <location evidence="2">Membrane</location>
    </subcellularLocation>
</comment>
<dbReference type="InterPro" id="IPR003661">
    <property type="entry name" value="HisK_dim/P_dom"/>
</dbReference>
<evidence type="ECO:0000256" key="4">
    <source>
        <dbReference type="ARBA" id="ARBA00022553"/>
    </source>
</evidence>
<dbReference type="SMART" id="SM00387">
    <property type="entry name" value="HATPase_c"/>
    <property type="match status" value="1"/>
</dbReference>
<dbReference type="InterPro" id="IPR005467">
    <property type="entry name" value="His_kinase_dom"/>
</dbReference>
<evidence type="ECO:0000256" key="1">
    <source>
        <dbReference type="ARBA" id="ARBA00000085"/>
    </source>
</evidence>
<dbReference type="InterPro" id="IPR013767">
    <property type="entry name" value="PAS_fold"/>
</dbReference>
<dbReference type="InterPro" id="IPR000014">
    <property type="entry name" value="PAS"/>
</dbReference>
<dbReference type="PANTHER" id="PTHR43065:SF42">
    <property type="entry name" value="TWO-COMPONENT SENSOR PPRA"/>
    <property type="match status" value="1"/>
</dbReference>
<evidence type="ECO:0000256" key="7">
    <source>
        <dbReference type="ARBA" id="ARBA00022777"/>
    </source>
</evidence>
<evidence type="ECO:0000256" key="8">
    <source>
        <dbReference type="ARBA" id="ARBA00022840"/>
    </source>
</evidence>
<dbReference type="Pfam" id="PF00512">
    <property type="entry name" value="HisKA"/>
    <property type="match status" value="1"/>
</dbReference>
<sequence>MKKPVSYLTPEDRRRRKREGILAVITAVAFAFLVFIEIRMAGFGTFPLQHTILMFSLTNINLLLLLLLIFLVFRNLVKLIYDRKRRVMGAKLRTKLVVAFVSMTLVPTIVLFYFSISFLTSSIDVWFNLPVEQALENALHVGRHHYGALENTHAFYLERIAFQIKSRTLLTQQNNRELHHYLQTVIKAFNIGALEVYDAKGKPLAQALDAKVDPASLRSLSVDTLAEQTSPKQVHSVTEPIPAGEIFRSIATIPFGVRPQDAEGFLVLNSLVAPQLAENIASINRGFEAYQQLKLLKKPIQFSYYLILSIVGSLVVFCAVWFSFYLAKSITIPIQELAVGAKRVAEGDLGVRIAPVADDEIGHLVTVFNQMTHDLQLSRAQQNQFSRQLELQNDEIEQRRKYMEIVLNHISTGVISLDERGFIATINASAETMLGIRAKDLIGKNFRKLLRGEHLKLAEDVLRSVADHESDSMDVTLRVAVRGKPRSFLIHVNILRQTEGTELGYVVVFDDLTEQEKAQRAAAWREVARRIAHEVKNPLTPITLSAQRLQRRFGNRLDDPIFSECLQMIVDHVEIIRNLVNEFSNFSRFPSAELKPEPILPIVQEALKPYIEGMSHIRFEVETAENIPLLNLDRRQIRQVLINLVENAVSSIRDNGVIRVAISHRRRERIVCLEVSDNGAGISDEHKIRIFEPDFSTKSTGMGLGLTIVHSIVSDHHGTIRVEDNQPSGARFIIELPVPG</sequence>
<dbReference type="SUPFAM" id="SSF158472">
    <property type="entry name" value="HAMP domain-like"/>
    <property type="match status" value="1"/>
</dbReference>
<keyword evidence="9" id="KW-0902">Two-component regulatory system</keyword>
<dbReference type="InterPro" id="IPR017232">
    <property type="entry name" value="NtrY"/>
</dbReference>
<dbReference type="PRINTS" id="PR00344">
    <property type="entry name" value="BCTRLSENSOR"/>
</dbReference>
<dbReference type="CDD" id="cd00082">
    <property type="entry name" value="HisKA"/>
    <property type="match status" value="1"/>
</dbReference>
<dbReference type="Gene3D" id="1.10.287.130">
    <property type="match status" value="1"/>
</dbReference>
<evidence type="ECO:0000256" key="10">
    <source>
        <dbReference type="SAM" id="Phobius"/>
    </source>
</evidence>
<dbReference type="SMART" id="SM00388">
    <property type="entry name" value="HisKA"/>
    <property type="match status" value="1"/>
</dbReference>
<evidence type="ECO:0000259" key="11">
    <source>
        <dbReference type="PROSITE" id="PS50109"/>
    </source>
</evidence>
<dbReference type="Pfam" id="PF00989">
    <property type="entry name" value="PAS"/>
    <property type="match status" value="1"/>
</dbReference>